<reference evidence="6 7" key="1">
    <citation type="journal article" date="2015" name="Genome Biol. Evol.">
        <title>Comparative Genomics of a Bacterivorous Green Alga Reveals Evolutionary Causalities and Consequences of Phago-Mixotrophic Mode of Nutrition.</title>
        <authorList>
            <person name="Burns J.A."/>
            <person name="Paasch A."/>
            <person name="Narechania A."/>
            <person name="Kim E."/>
        </authorList>
    </citation>
    <scope>NUCLEOTIDE SEQUENCE [LARGE SCALE GENOMIC DNA]</scope>
    <source>
        <strain evidence="6 7">PLY_AMNH</strain>
    </source>
</reference>
<dbReference type="GO" id="GO:0003886">
    <property type="term" value="F:DNA (cytosine-5-)-methyltransferase activity"/>
    <property type="evidence" value="ECO:0007669"/>
    <property type="project" value="UniProtKB-EC"/>
</dbReference>
<keyword evidence="7" id="KW-1185">Reference proteome</keyword>
<dbReference type="EC" id="2.1.1.37" evidence="1"/>
<name>A0AAE0GC26_9CHLO</name>
<dbReference type="GO" id="GO:0005634">
    <property type="term" value="C:nucleus"/>
    <property type="evidence" value="ECO:0007669"/>
    <property type="project" value="TreeGrafter"/>
</dbReference>
<evidence type="ECO:0000256" key="4">
    <source>
        <dbReference type="ARBA" id="ARBA00022691"/>
    </source>
</evidence>
<dbReference type="GO" id="GO:0032259">
    <property type="term" value="P:methylation"/>
    <property type="evidence" value="ECO:0007669"/>
    <property type="project" value="UniProtKB-KW"/>
</dbReference>
<evidence type="ECO:0000313" key="7">
    <source>
        <dbReference type="Proteomes" id="UP001190700"/>
    </source>
</evidence>
<keyword evidence="4" id="KW-0949">S-adenosyl-L-methionine</keyword>
<sequence>MKVSSDPVATLCEFGSSPATSRAISTAPMELPPWARGLPSQLPQGARLNKSGCGFNVLIEGETVRNNALFLTSRSVCVRTAPEDWEAKLARALPSLKGRFRGRSTAGRHRREIPMEFLPKVLRVVARLLERLRGASAHPRGVSAPGERTTRKAAVHPRGVKQAHLRPDRRIVTKRACATSQPSGHRRARLVSAVSAPGERTTRKDAVPGVGSTNLERAGETQRASFECASGAEGEANKDLAVLELFAGCGGLSHIAEGADVAGVPLRLRWSVERDTWAAATWRVNHGHTGAQMFEMDVVDFLALLKWWAELRSEHHQSLLRVARPAAQELRVRGATWCDTTGTVTTGCREALVDGVWLSVDGDDRARAAALVLAKQSPQYLPERGGVAIMTAGPPCQGNVARHGFEAAHKRSLTVIVAAFAALLAPRLVLMEHVKQAEHSEELKRTRRDLHHAGYAIRRSTLLAGWYGVPQVRMRLIWWGARIADTALPPLPLPTHQARAEGWMAEDSCDHPPRKQHFSSNVPTALSTFASVVAGEVTNANTT</sequence>
<feature type="region of interest" description="Disordered" evidence="5">
    <location>
        <begin position="137"/>
        <end position="213"/>
    </location>
</feature>
<dbReference type="SUPFAM" id="SSF53335">
    <property type="entry name" value="S-adenosyl-L-methionine-dependent methyltransferases"/>
    <property type="match status" value="1"/>
</dbReference>
<evidence type="ECO:0000313" key="6">
    <source>
        <dbReference type="EMBL" id="KAK3275247.1"/>
    </source>
</evidence>
<comment type="caution">
    <text evidence="6">The sequence shown here is derived from an EMBL/GenBank/DDBJ whole genome shotgun (WGS) entry which is preliminary data.</text>
</comment>
<keyword evidence="2" id="KW-0489">Methyltransferase</keyword>
<dbReference type="Gene3D" id="3.40.50.150">
    <property type="entry name" value="Vaccinia Virus protein VP39"/>
    <property type="match status" value="2"/>
</dbReference>
<evidence type="ECO:0000256" key="3">
    <source>
        <dbReference type="ARBA" id="ARBA00022679"/>
    </source>
</evidence>
<dbReference type="EMBL" id="LGRX02007330">
    <property type="protein sequence ID" value="KAK3275247.1"/>
    <property type="molecule type" value="Genomic_DNA"/>
</dbReference>
<dbReference type="PANTHER" id="PTHR10629:SF50">
    <property type="entry name" value="DNA (CYTOSINE-5)-METHYLTRANSFERASE CMT3"/>
    <property type="match status" value="1"/>
</dbReference>
<organism evidence="6 7">
    <name type="scientific">Cymbomonas tetramitiformis</name>
    <dbReference type="NCBI Taxonomy" id="36881"/>
    <lineage>
        <taxon>Eukaryota</taxon>
        <taxon>Viridiplantae</taxon>
        <taxon>Chlorophyta</taxon>
        <taxon>Pyramimonadophyceae</taxon>
        <taxon>Pyramimonadales</taxon>
        <taxon>Pyramimonadaceae</taxon>
        <taxon>Cymbomonas</taxon>
    </lineage>
</organism>
<protein>
    <recommendedName>
        <fullName evidence="1">DNA (cytosine-5-)-methyltransferase</fullName>
        <ecNumber evidence="1">2.1.1.37</ecNumber>
    </recommendedName>
</protein>
<dbReference type="Pfam" id="PF00145">
    <property type="entry name" value="DNA_methylase"/>
    <property type="match status" value="1"/>
</dbReference>
<dbReference type="AlphaFoldDB" id="A0AAE0GC26"/>
<dbReference type="PRINTS" id="PR00105">
    <property type="entry name" value="C5METTRFRASE"/>
</dbReference>
<dbReference type="InterPro" id="IPR001525">
    <property type="entry name" value="C5_MeTfrase"/>
</dbReference>
<keyword evidence="3" id="KW-0808">Transferase</keyword>
<dbReference type="GO" id="GO:0044027">
    <property type="term" value="P:negative regulation of gene expression via chromosomal CpG island methylation"/>
    <property type="evidence" value="ECO:0007669"/>
    <property type="project" value="TreeGrafter"/>
</dbReference>
<evidence type="ECO:0000256" key="5">
    <source>
        <dbReference type="SAM" id="MobiDB-lite"/>
    </source>
</evidence>
<dbReference type="GO" id="GO:0003677">
    <property type="term" value="F:DNA binding"/>
    <property type="evidence" value="ECO:0007669"/>
    <property type="project" value="TreeGrafter"/>
</dbReference>
<accession>A0AAE0GC26</accession>
<proteinExistence type="predicted"/>
<gene>
    <name evidence="6" type="ORF">CYMTET_16605</name>
</gene>
<feature type="compositionally biased region" description="Basic residues" evidence="5">
    <location>
        <begin position="151"/>
        <end position="164"/>
    </location>
</feature>
<dbReference type="InterPro" id="IPR050390">
    <property type="entry name" value="C5-Methyltransferase"/>
</dbReference>
<dbReference type="PANTHER" id="PTHR10629">
    <property type="entry name" value="CYTOSINE-SPECIFIC METHYLTRANSFERASE"/>
    <property type="match status" value="1"/>
</dbReference>
<evidence type="ECO:0000256" key="2">
    <source>
        <dbReference type="ARBA" id="ARBA00022603"/>
    </source>
</evidence>
<evidence type="ECO:0000256" key="1">
    <source>
        <dbReference type="ARBA" id="ARBA00011975"/>
    </source>
</evidence>
<dbReference type="Proteomes" id="UP001190700">
    <property type="component" value="Unassembled WGS sequence"/>
</dbReference>
<dbReference type="InterPro" id="IPR029063">
    <property type="entry name" value="SAM-dependent_MTases_sf"/>
</dbReference>